<dbReference type="InterPro" id="IPR035992">
    <property type="entry name" value="Ricin_B-like_lectins"/>
</dbReference>
<accession>A0AAD7J7V1</accession>
<feature type="repeat" description="WD" evidence="3">
    <location>
        <begin position="384"/>
        <end position="425"/>
    </location>
</feature>
<dbReference type="PANTHER" id="PTHR19847">
    <property type="entry name" value="DDB1- AND CUL4-ASSOCIATED FACTOR 11"/>
    <property type="match status" value="1"/>
</dbReference>
<dbReference type="SUPFAM" id="SSF50370">
    <property type="entry name" value="Ricin B-like lectins"/>
    <property type="match status" value="1"/>
</dbReference>
<comment type="caution">
    <text evidence="5">The sequence shown here is derived from an EMBL/GenBank/DDBJ whole genome shotgun (WGS) entry which is preliminary data.</text>
</comment>
<dbReference type="Gene3D" id="2.130.10.10">
    <property type="entry name" value="YVTN repeat-like/Quinoprotein amine dehydrogenase"/>
    <property type="match status" value="2"/>
</dbReference>
<dbReference type="InterPro" id="IPR051859">
    <property type="entry name" value="DCAF"/>
</dbReference>
<dbReference type="AlphaFoldDB" id="A0AAD7J7V1"/>
<dbReference type="InterPro" id="IPR020472">
    <property type="entry name" value="WD40_PAC1"/>
</dbReference>
<organism evidence="5 6">
    <name type="scientific">Mycena metata</name>
    <dbReference type="NCBI Taxonomy" id="1033252"/>
    <lineage>
        <taxon>Eukaryota</taxon>
        <taxon>Fungi</taxon>
        <taxon>Dikarya</taxon>
        <taxon>Basidiomycota</taxon>
        <taxon>Agaricomycotina</taxon>
        <taxon>Agaricomycetes</taxon>
        <taxon>Agaricomycetidae</taxon>
        <taxon>Agaricales</taxon>
        <taxon>Marasmiineae</taxon>
        <taxon>Mycenaceae</taxon>
        <taxon>Mycena</taxon>
    </lineage>
</organism>
<dbReference type="PANTHER" id="PTHR19847:SF7">
    <property type="entry name" value="DDB1- AND CUL4-ASSOCIATED FACTOR 11"/>
    <property type="match status" value="1"/>
</dbReference>
<keyword evidence="1 3" id="KW-0853">WD repeat</keyword>
<evidence type="ECO:0000313" key="5">
    <source>
        <dbReference type="EMBL" id="KAJ7757545.1"/>
    </source>
</evidence>
<gene>
    <name evidence="5" type="ORF">B0H16DRAFT_1674616</name>
</gene>
<dbReference type="SUPFAM" id="SSF50978">
    <property type="entry name" value="WD40 repeat-like"/>
    <property type="match status" value="1"/>
</dbReference>
<dbReference type="PRINTS" id="PR00320">
    <property type="entry name" value="GPROTEINBRPT"/>
</dbReference>
<dbReference type="Gene3D" id="2.80.10.50">
    <property type="match status" value="1"/>
</dbReference>
<sequence>MDNEDLEMADGEAQTTQPQPTARASRQVASIQAILAPFLQRQAATGGSTRVNGIDLRSITLEDLNRLLGIGEPEEAEEDEDDDDEEDQYHRAFRNTNHTLYFKEVTEPQEAGVKLLHSGDFGRVGNKIKSRRGDLNITKVLRSRASQARPKFYKEDYISGLIPNTNGTSVAEYDANVYTAQYSNDSSFFYTCSQDSRLNVFDTTAPADPRQTGSRRANNQSMRTNMKVMNSIQAHPARWTISDVNLSADNERMVYASVSATCYMTNTTDPAPAQIPIPFSDPPTHPNRARANFWGYESGYRIYSCRFSADGNEVIAGANGPLFVYDLLANRRTVKIEAHTDDVNSCTWADTASGNVLVSASDDSFLKVWDRRSLGVSQKPSGVLMGHTEGITYVSAKGDGRYVISNGKDQKLRLWDLRKMRSNQDLESVQNMYYGTNFDYRYPHYPRPRYSAHPKDCSVMTYHGHAVLRTLIRCHFSPAESTGSQYIYSGSADGKIHIWSLDGRVVQVLDRSRTLPMSFNPSESEPGTALGQETNVCVRDVSWHSQEPVLMSAGWESGRGGSRVARHEWKGLTKMAGSLEDWVVREHQEAKEKENVTRRSARLQQASAQRRETMPGTFESDDESAMQQKNIFPCAPLPLTTMTADFQLDTHGFPPGYFIIRSVASERLLDVTMDDVEDGAEIVLWPEKDSSIVETRRNPDGNNQVFYIDTSGALCSRSAGHAIDIEGDRLVLRHRRPVSLPYPNAYSHPLPKFSYSAETGEISGAFRAFILASIPLRKPRTILDDAQAFISSAITAPLSFFSGAPSPKATPEEVFSTHIDLGEDEGLGRGAWRRSRGR</sequence>
<dbReference type="Proteomes" id="UP001215598">
    <property type="component" value="Unassembled WGS sequence"/>
</dbReference>
<keyword evidence="6" id="KW-1185">Reference proteome</keyword>
<feature type="compositionally biased region" description="Polar residues" evidence="4">
    <location>
        <begin position="13"/>
        <end position="26"/>
    </location>
</feature>
<feature type="repeat" description="WD" evidence="3">
    <location>
        <begin position="336"/>
        <end position="370"/>
    </location>
</feature>
<evidence type="ECO:0000313" key="6">
    <source>
        <dbReference type="Proteomes" id="UP001215598"/>
    </source>
</evidence>
<feature type="compositionally biased region" description="Acidic residues" evidence="4">
    <location>
        <begin position="1"/>
        <end position="10"/>
    </location>
</feature>
<dbReference type="Pfam" id="PF00400">
    <property type="entry name" value="WD40"/>
    <property type="match status" value="4"/>
</dbReference>
<evidence type="ECO:0000256" key="1">
    <source>
        <dbReference type="ARBA" id="ARBA00022574"/>
    </source>
</evidence>
<evidence type="ECO:0000256" key="4">
    <source>
        <dbReference type="SAM" id="MobiDB-lite"/>
    </source>
</evidence>
<reference evidence="5" key="1">
    <citation type="submission" date="2023-03" db="EMBL/GenBank/DDBJ databases">
        <title>Massive genome expansion in bonnet fungi (Mycena s.s.) driven by repeated elements and novel gene families across ecological guilds.</title>
        <authorList>
            <consortium name="Lawrence Berkeley National Laboratory"/>
            <person name="Harder C.B."/>
            <person name="Miyauchi S."/>
            <person name="Viragh M."/>
            <person name="Kuo A."/>
            <person name="Thoen E."/>
            <person name="Andreopoulos B."/>
            <person name="Lu D."/>
            <person name="Skrede I."/>
            <person name="Drula E."/>
            <person name="Henrissat B."/>
            <person name="Morin E."/>
            <person name="Kohler A."/>
            <person name="Barry K."/>
            <person name="LaButti K."/>
            <person name="Morin E."/>
            <person name="Salamov A."/>
            <person name="Lipzen A."/>
            <person name="Mereny Z."/>
            <person name="Hegedus B."/>
            <person name="Baldrian P."/>
            <person name="Stursova M."/>
            <person name="Weitz H."/>
            <person name="Taylor A."/>
            <person name="Grigoriev I.V."/>
            <person name="Nagy L.G."/>
            <person name="Martin F."/>
            <person name="Kauserud H."/>
        </authorList>
    </citation>
    <scope>NUCLEOTIDE SEQUENCE</scope>
    <source>
        <strain evidence="5">CBHHK182m</strain>
    </source>
</reference>
<dbReference type="CDD" id="cd00161">
    <property type="entry name" value="beta-trefoil_Ricin-like"/>
    <property type="match status" value="1"/>
</dbReference>
<evidence type="ECO:0000256" key="2">
    <source>
        <dbReference type="ARBA" id="ARBA00022737"/>
    </source>
</evidence>
<dbReference type="InterPro" id="IPR001680">
    <property type="entry name" value="WD40_rpt"/>
</dbReference>
<protein>
    <submittedName>
        <fullName evidence="5">WD40 repeat-like protein</fullName>
    </submittedName>
</protein>
<dbReference type="InterPro" id="IPR036322">
    <property type="entry name" value="WD40_repeat_dom_sf"/>
</dbReference>
<dbReference type="SMART" id="SM00320">
    <property type="entry name" value="WD40"/>
    <property type="match status" value="6"/>
</dbReference>
<name>A0AAD7J7V1_9AGAR</name>
<dbReference type="EMBL" id="JARKIB010000044">
    <property type="protein sequence ID" value="KAJ7757545.1"/>
    <property type="molecule type" value="Genomic_DNA"/>
</dbReference>
<evidence type="ECO:0000256" key="3">
    <source>
        <dbReference type="PROSITE-ProRule" id="PRU00221"/>
    </source>
</evidence>
<dbReference type="GO" id="GO:0080008">
    <property type="term" value="C:Cul4-RING E3 ubiquitin ligase complex"/>
    <property type="evidence" value="ECO:0007669"/>
    <property type="project" value="TreeGrafter"/>
</dbReference>
<dbReference type="InterPro" id="IPR015943">
    <property type="entry name" value="WD40/YVTN_repeat-like_dom_sf"/>
</dbReference>
<proteinExistence type="predicted"/>
<feature type="region of interest" description="Disordered" evidence="4">
    <location>
        <begin position="593"/>
        <end position="622"/>
    </location>
</feature>
<dbReference type="GO" id="GO:0043161">
    <property type="term" value="P:proteasome-mediated ubiquitin-dependent protein catabolic process"/>
    <property type="evidence" value="ECO:0007669"/>
    <property type="project" value="TreeGrafter"/>
</dbReference>
<dbReference type="PROSITE" id="PS50082">
    <property type="entry name" value="WD_REPEATS_2"/>
    <property type="match status" value="2"/>
</dbReference>
<feature type="region of interest" description="Disordered" evidence="4">
    <location>
        <begin position="1"/>
        <end position="26"/>
    </location>
</feature>
<dbReference type="PROSITE" id="PS50294">
    <property type="entry name" value="WD_REPEATS_REGION"/>
    <property type="match status" value="2"/>
</dbReference>
<keyword evidence="2" id="KW-0677">Repeat</keyword>